<dbReference type="InterPro" id="IPR001387">
    <property type="entry name" value="Cro/C1-type_HTH"/>
</dbReference>
<evidence type="ECO:0000313" key="4">
    <source>
        <dbReference type="Proteomes" id="UP000186890"/>
    </source>
</evidence>
<keyword evidence="1" id="KW-0238">DNA-binding</keyword>
<evidence type="ECO:0000313" key="3">
    <source>
        <dbReference type="EMBL" id="OLF47873.1"/>
    </source>
</evidence>
<dbReference type="SUPFAM" id="SSF47413">
    <property type="entry name" value="lambda repressor-like DNA-binding domains"/>
    <property type="match status" value="1"/>
</dbReference>
<dbReference type="PROSITE" id="PS50943">
    <property type="entry name" value="HTH_CROC1"/>
    <property type="match status" value="1"/>
</dbReference>
<dbReference type="Gene3D" id="1.10.260.40">
    <property type="entry name" value="lambda repressor-like DNA-binding domains"/>
    <property type="match status" value="1"/>
</dbReference>
<feature type="domain" description="HTH cro/C1-type" evidence="2">
    <location>
        <begin position="6"/>
        <end position="60"/>
    </location>
</feature>
<dbReference type="GO" id="GO:0003677">
    <property type="term" value="F:DNA binding"/>
    <property type="evidence" value="ECO:0007669"/>
    <property type="project" value="UniProtKB-KW"/>
</dbReference>
<accession>A0A1Q8E7U6</accession>
<gene>
    <name evidence="3" type="ORF">BU202_05255</name>
</gene>
<dbReference type="PANTHER" id="PTHR46558:SF13">
    <property type="entry name" value="HTH-TYPE TRANSCRIPTIONAL REGULATOR IMMR"/>
    <property type="match status" value="1"/>
</dbReference>
<evidence type="ECO:0000256" key="1">
    <source>
        <dbReference type="ARBA" id="ARBA00023125"/>
    </source>
</evidence>
<sequence>MFTKRLKDLRLKAGLTQREIADYFKTSPQSYAQWEKGLRKPTSDSLEKLAHYFDVSTDYLLGKSELKQHSSTLLTEAEQAFRTAIDTYQLTPDAQDTLKKELATFIEQRAKDLTADN</sequence>
<keyword evidence="4" id="KW-1185">Reference proteome</keyword>
<reference evidence="4" key="1">
    <citation type="submission" date="2016-12" db="EMBL/GenBank/DDBJ databases">
        <authorList>
            <person name="Gulvik C.A."/>
        </authorList>
    </citation>
    <scope>NUCLEOTIDE SEQUENCE [LARGE SCALE GENOMIC DNA]</scope>
    <source>
        <strain evidence="4">NED12-00049-6B</strain>
    </source>
</reference>
<name>A0A1Q8E7U6_9STRE</name>
<protein>
    <recommendedName>
        <fullName evidence="2">HTH cro/C1-type domain-containing protein</fullName>
    </recommendedName>
</protein>
<dbReference type="EMBL" id="MSJM01000004">
    <property type="protein sequence ID" value="OLF47873.1"/>
    <property type="molecule type" value="Genomic_DNA"/>
</dbReference>
<dbReference type="PANTHER" id="PTHR46558">
    <property type="entry name" value="TRACRIPTIONAL REGULATORY PROTEIN-RELATED-RELATED"/>
    <property type="match status" value="1"/>
</dbReference>
<proteinExistence type="predicted"/>
<dbReference type="OrthoDB" id="9805856at2"/>
<comment type="caution">
    <text evidence="3">The sequence shown here is derived from an EMBL/GenBank/DDBJ whole genome shotgun (WGS) entry which is preliminary data.</text>
</comment>
<evidence type="ECO:0000259" key="2">
    <source>
        <dbReference type="PROSITE" id="PS50943"/>
    </source>
</evidence>
<dbReference type="Proteomes" id="UP000186890">
    <property type="component" value="Unassembled WGS sequence"/>
</dbReference>
<dbReference type="Pfam" id="PF01381">
    <property type="entry name" value="HTH_3"/>
    <property type="match status" value="1"/>
</dbReference>
<organism evidence="3 4">
    <name type="scientific">Streptococcus cuniculi</name>
    <dbReference type="NCBI Taxonomy" id="1432788"/>
    <lineage>
        <taxon>Bacteria</taxon>
        <taxon>Bacillati</taxon>
        <taxon>Bacillota</taxon>
        <taxon>Bacilli</taxon>
        <taxon>Lactobacillales</taxon>
        <taxon>Streptococcaceae</taxon>
        <taxon>Streptococcus</taxon>
    </lineage>
</organism>
<dbReference type="SMART" id="SM00530">
    <property type="entry name" value="HTH_XRE"/>
    <property type="match status" value="1"/>
</dbReference>
<dbReference type="AlphaFoldDB" id="A0A1Q8E7U6"/>
<dbReference type="RefSeq" id="WP_075104747.1">
    <property type="nucleotide sequence ID" value="NZ_MSJM01000004.1"/>
</dbReference>
<dbReference type="InterPro" id="IPR010982">
    <property type="entry name" value="Lambda_DNA-bd_dom_sf"/>
</dbReference>
<dbReference type="CDD" id="cd00093">
    <property type="entry name" value="HTH_XRE"/>
    <property type="match status" value="1"/>
</dbReference>